<accession>A0ABV5UST8</accession>
<evidence type="ECO:0000256" key="2">
    <source>
        <dbReference type="SAM" id="Phobius"/>
    </source>
</evidence>
<feature type="transmembrane region" description="Helical" evidence="2">
    <location>
        <begin position="32"/>
        <end position="53"/>
    </location>
</feature>
<dbReference type="RefSeq" id="WP_345035363.1">
    <property type="nucleotide sequence ID" value="NZ_BAABED010000001.1"/>
</dbReference>
<keyword evidence="4" id="KW-1185">Reference proteome</keyword>
<sequence length="628" mass="65966">MTDTEREESIADEPGSLQDGPQSVARKRRRRFLTAGICLVAVLVLGGAAVLWLSAKASTIKTELWSSTQLVPKLKESILQNRPADATAVADELRDHTASAREAASDPLWSLASAMPWLGANFSATTEIARSADDVATLSVAPLVKVYDSLNWDKLVPSGNGTDLNPIQKAAPAVASAANVVRSSAERLNAIDAGSLLPQIAGPLTQARQQLSSVVDELDTASDAAGLAPAMLGSDKPRHYLLLVQNNAEARATGGIPGALVVLTADKGKLSLSTESSATELGAFNPAVSVDAEQERIYSSRMGTFMQDVNFTPDFPTSAVTALTMWEQKKGEKLDGVVSIDPVALGYILDATGPVTLQDPQVQALNSGKLPTQLSGKNVVKTLLSDVYAQIKDPKQQDVYFAAVAREIFGAFTSGKGNAKSLLAGVGKGVEEHRVLLWSSDTAEQTTLAKYTLSGSISGPSVPAAQFGAYFNDGTGAKMDYYVNRTVQLIQQCTAPGGYGIVKVRITSTNTAPTDAATSLPAYVTGGGSYGVPAGTAQSNVIAYGPSQAYVETATQDGKNVPFGAQRHDERPVGTLSVRLAPGQSSTVEFTFGKIVQNSQPEVVVTPTIQSVDRVILPTQSESCGPDR</sequence>
<comment type="caution">
    <text evidence="3">The sequence shown here is derived from an EMBL/GenBank/DDBJ whole genome shotgun (WGS) entry which is preliminary data.</text>
</comment>
<gene>
    <name evidence="3" type="ORF">ACFFPI_14120</name>
</gene>
<keyword evidence="2" id="KW-0472">Membrane</keyword>
<dbReference type="Pfam" id="PF13196">
    <property type="entry name" value="DUF4012"/>
    <property type="match status" value="1"/>
</dbReference>
<dbReference type="InterPro" id="IPR025101">
    <property type="entry name" value="DUF4012"/>
</dbReference>
<dbReference type="Proteomes" id="UP001589536">
    <property type="component" value="Unassembled WGS sequence"/>
</dbReference>
<name>A0ABV5UST8_9MICC</name>
<evidence type="ECO:0000256" key="1">
    <source>
        <dbReference type="SAM" id="MobiDB-lite"/>
    </source>
</evidence>
<evidence type="ECO:0000313" key="4">
    <source>
        <dbReference type="Proteomes" id="UP001589536"/>
    </source>
</evidence>
<feature type="region of interest" description="Disordered" evidence="1">
    <location>
        <begin position="1"/>
        <end position="24"/>
    </location>
</feature>
<keyword evidence="2" id="KW-1133">Transmembrane helix</keyword>
<dbReference type="EMBL" id="JBHMBH010000029">
    <property type="protein sequence ID" value="MFB9715251.1"/>
    <property type="molecule type" value="Genomic_DNA"/>
</dbReference>
<reference evidence="3 4" key="1">
    <citation type="submission" date="2024-09" db="EMBL/GenBank/DDBJ databases">
        <authorList>
            <person name="Sun Q."/>
            <person name="Mori K."/>
        </authorList>
    </citation>
    <scope>NUCLEOTIDE SEQUENCE [LARGE SCALE GENOMIC DNA]</scope>
    <source>
        <strain evidence="3 4">JCM 13519</strain>
    </source>
</reference>
<proteinExistence type="predicted"/>
<organism evidence="3 4">
    <name type="scientific">Arthrobacter methylotrophus</name>
    <dbReference type="NCBI Taxonomy" id="121291"/>
    <lineage>
        <taxon>Bacteria</taxon>
        <taxon>Bacillati</taxon>
        <taxon>Actinomycetota</taxon>
        <taxon>Actinomycetes</taxon>
        <taxon>Micrococcales</taxon>
        <taxon>Micrococcaceae</taxon>
        <taxon>Arthrobacter</taxon>
    </lineage>
</organism>
<evidence type="ECO:0000313" key="3">
    <source>
        <dbReference type="EMBL" id="MFB9715251.1"/>
    </source>
</evidence>
<protein>
    <submittedName>
        <fullName evidence="3">DUF4012 domain-containing protein</fullName>
    </submittedName>
</protein>
<keyword evidence="2" id="KW-0812">Transmembrane</keyword>